<evidence type="ECO:0000313" key="2">
    <source>
        <dbReference type="EMBL" id="MQS17502.1"/>
    </source>
</evidence>
<dbReference type="EMBL" id="WBOF01000005">
    <property type="protein sequence ID" value="MQS17502.1"/>
    <property type="molecule type" value="Genomic_DNA"/>
</dbReference>
<keyword evidence="3" id="KW-1185">Reference proteome</keyword>
<protein>
    <submittedName>
        <fullName evidence="2">Uncharacterized protein</fullName>
    </submittedName>
</protein>
<dbReference type="RefSeq" id="WP_153470542.1">
    <property type="nucleotide sequence ID" value="NZ_WBOF01000005.1"/>
</dbReference>
<dbReference type="AlphaFoldDB" id="A0A6N7L0Y0"/>
<proteinExistence type="predicted"/>
<dbReference type="OrthoDB" id="515212at85011"/>
<evidence type="ECO:0000313" key="3">
    <source>
        <dbReference type="Proteomes" id="UP000450000"/>
    </source>
</evidence>
<accession>A0A6N7L0Y0</accession>
<organism evidence="2 3">
    <name type="scientific">Streptomyces kaniharaensis</name>
    <dbReference type="NCBI Taxonomy" id="212423"/>
    <lineage>
        <taxon>Bacteria</taxon>
        <taxon>Bacillati</taxon>
        <taxon>Actinomycetota</taxon>
        <taxon>Actinomycetes</taxon>
        <taxon>Kitasatosporales</taxon>
        <taxon>Streptomycetaceae</taxon>
        <taxon>Streptomyces</taxon>
    </lineage>
</organism>
<feature type="region of interest" description="Disordered" evidence="1">
    <location>
        <begin position="25"/>
        <end position="46"/>
    </location>
</feature>
<sequence>MSEMDDLRARLAAVEAELDRLREESAATRTMAAMADRDSAEVRSSLRGHTQVLNAIREDQLEQRRATAQLAEAVGVLVAGQGEQTRVLAEHGAALAEHTRILESQGRALEAQGKALEGVLAGQAAILEELRRQGGK</sequence>
<comment type="caution">
    <text evidence="2">The sequence shown here is derived from an EMBL/GenBank/DDBJ whole genome shotgun (WGS) entry which is preliminary data.</text>
</comment>
<dbReference type="Proteomes" id="UP000450000">
    <property type="component" value="Unassembled WGS sequence"/>
</dbReference>
<reference evidence="2 3" key="1">
    <citation type="submission" date="2019-09" db="EMBL/GenBank/DDBJ databases">
        <title>Genome Sequences of Streptomyces kaniharaensis ATCC 21070.</title>
        <authorList>
            <person name="Zhu W."/>
            <person name="De Crecy-Lagard V."/>
            <person name="Richards N.G."/>
        </authorList>
    </citation>
    <scope>NUCLEOTIDE SEQUENCE [LARGE SCALE GENOMIC DNA]</scope>
    <source>
        <strain evidence="2 3">SF-557</strain>
    </source>
</reference>
<name>A0A6N7L0Y0_9ACTN</name>
<evidence type="ECO:0000256" key="1">
    <source>
        <dbReference type="SAM" id="MobiDB-lite"/>
    </source>
</evidence>
<gene>
    <name evidence="2" type="ORF">F7Q99_36285</name>
</gene>